<feature type="transmembrane region" description="Helical" evidence="1">
    <location>
        <begin position="87"/>
        <end position="107"/>
    </location>
</feature>
<keyword evidence="3" id="KW-1185">Reference proteome</keyword>
<protein>
    <recommendedName>
        <fullName evidence="4">Transmembrane protein</fullName>
    </recommendedName>
</protein>
<dbReference type="AlphaFoldDB" id="A0AAV4UBD3"/>
<sequence>MRDARRARFSKSTTPARRHVMPSTHRGACAVLFREEIGAASVIQPTYDLSSSVQFSARFLALLPLSQTIFFKGALSSVAKRHFLAHFFRSISRLFISAFSFLFFYRLSFWNDLETRL</sequence>
<keyword evidence="1" id="KW-1133">Transmembrane helix</keyword>
<keyword evidence="1" id="KW-0472">Membrane</keyword>
<evidence type="ECO:0008006" key="4">
    <source>
        <dbReference type="Google" id="ProtNLM"/>
    </source>
</evidence>
<proteinExistence type="predicted"/>
<gene>
    <name evidence="2" type="ORF">CEXT_668451</name>
</gene>
<reference evidence="2 3" key="1">
    <citation type="submission" date="2021-06" db="EMBL/GenBank/DDBJ databases">
        <title>Caerostris extrusa draft genome.</title>
        <authorList>
            <person name="Kono N."/>
            <person name="Arakawa K."/>
        </authorList>
    </citation>
    <scope>NUCLEOTIDE SEQUENCE [LARGE SCALE GENOMIC DNA]</scope>
</reference>
<evidence type="ECO:0000256" key="1">
    <source>
        <dbReference type="SAM" id="Phobius"/>
    </source>
</evidence>
<comment type="caution">
    <text evidence="2">The sequence shown here is derived from an EMBL/GenBank/DDBJ whole genome shotgun (WGS) entry which is preliminary data.</text>
</comment>
<dbReference type="Proteomes" id="UP001054945">
    <property type="component" value="Unassembled WGS sequence"/>
</dbReference>
<evidence type="ECO:0000313" key="2">
    <source>
        <dbReference type="EMBL" id="GIY55089.1"/>
    </source>
</evidence>
<keyword evidence="1" id="KW-0812">Transmembrane</keyword>
<evidence type="ECO:0000313" key="3">
    <source>
        <dbReference type="Proteomes" id="UP001054945"/>
    </source>
</evidence>
<organism evidence="2 3">
    <name type="scientific">Caerostris extrusa</name>
    <name type="common">Bark spider</name>
    <name type="synonym">Caerostris bankana</name>
    <dbReference type="NCBI Taxonomy" id="172846"/>
    <lineage>
        <taxon>Eukaryota</taxon>
        <taxon>Metazoa</taxon>
        <taxon>Ecdysozoa</taxon>
        <taxon>Arthropoda</taxon>
        <taxon>Chelicerata</taxon>
        <taxon>Arachnida</taxon>
        <taxon>Araneae</taxon>
        <taxon>Araneomorphae</taxon>
        <taxon>Entelegynae</taxon>
        <taxon>Araneoidea</taxon>
        <taxon>Araneidae</taxon>
        <taxon>Caerostris</taxon>
    </lineage>
</organism>
<accession>A0AAV4UBD3</accession>
<dbReference type="EMBL" id="BPLR01012603">
    <property type="protein sequence ID" value="GIY55089.1"/>
    <property type="molecule type" value="Genomic_DNA"/>
</dbReference>
<name>A0AAV4UBD3_CAEEX</name>